<dbReference type="InterPro" id="IPR036156">
    <property type="entry name" value="Beta-gal/glucu_dom_sf"/>
</dbReference>
<evidence type="ECO:0000256" key="1">
    <source>
        <dbReference type="ARBA" id="ARBA00001412"/>
    </source>
</evidence>
<proteinExistence type="inferred from homology"/>
<dbReference type="SUPFAM" id="SSF49785">
    <property type="entry name" value="Galactose-binding domain-like"/>
    <property type="match status" value="1"/>
</dbReference>
<dbReference type="EC" id="3.2.1.23" evidence="3 8"/>
<dbReference type="SMART" id="SM01038">
    <property type="entry name" value="Bgal_small_N"/>
    <property type="match status" value="1"/>
</dbReference>
<comment type="caution">
    <text evidence="10">The sequence shown here is derived from an EMBL/GenBank/DDBJ whole genome shotgun (WGS) entry which is preliminary data.</text>
</comment>
<evidence type="ECO:0000256" key="6">
    <source>
        <dbReference type="ARBA" id="ARBA00023295"/>
    </source>
</evidence>
<dbReference type="Pfam" id="PF02836">
    <property type="entry name" value="Glyco_hydro_2_C"/>
    <property type="match status" value="1"/>
</dbReference>
<evidence type="ECO:0000256" key="4">
    <source>
        <dbReference type="ARBA" id="ARBA00013303"/>
    </source>
</evidence>
<evidence type="ECO:0000256" key="2">
    <source>
        <dbReference type="ARBA" id="ARBA00007401"/>
    </source>
</evidence>
<evidence type="ECO:0000256" key="5">
    <source>
        <dbReference type="ARBA" id="ARBA00022801"/>
    </source>
</evidence>
<feature type="domain" description="Beta galactosidase small chain/" evidence="9">
    <location>
        <begin position="848"/>
        <end position="1154"/>
    </location>
</feature>
<dbReference type="InterPro" id="IPR006102">
    <property type="entry name" value="Ig-like_GH2"/>
</dbReference>
<dbReference type="Gene3D" id="2.60.120.260">
    <property type="entry name" value="Galactose-binding domain-like"/>
    <property type="match status" value="1"/>
</dbReference>
<dbReference type="PROSITE" id="PS00608">
    <property type="entry name" value="GLYCOSYL_HYDROL_F2_2"/>
    <property type="match status" value="1"/>
</dbReference>
<dbReference type="OrthoDB" id="9762066at2"/>
<evidence type="ECO:0000256" key="7">
    <source>
        <dbReference type="ARBA" id="ARBA00032230"/>
    </source>
</evidence>
<dbReference type="InterPro" id="IPR014718">
    <property type="entry name" value="GH-type_carb-bd"/>
</dbReference>
<dbReference type="InterPro" id="IPR013783">
    <property type="entry name" value="Ig-like_fold"/>
</dbReference>
<dbReference type="PANTHER" id="PTHR46323">
    <property type="entry name" value="BETA-GALACTOSIDASE"/>
    <property type="match status" value="1"/>
</dbReference>
<dbReference type="PANTHER" id="PTHR46323:SF2">
    <property type="entry name" value="BETA-GALACTOSIDASE"/>
    <property type="match status" value="1"/>
</dbReference>
<dbReference type="InterPro" id="IPR050347">
    <property type="entry name" value="Bact_Beta-galactosidase"/>
</dbReference>
<dbReference type="InterPro" id="IPR008979">
    <property type="entry name" value="Galactose-bd-like_sf"/>
</dbReference>
<name>A0A412IWB0_9FIRM</name>
<dbReference type="Gene3D" id="3.20.20.80">
    <property type="entry name" value="Glycosidases"/>
    <property type="match status" value="1"/>
</dbReference>
<keyword evidence="6 8" id="KW-0326">Glycosidase</keyword>
<dbReference type="Pfam" id="PF02837">
    <property type="entry name" value="Glyco_hydro_2_N"/>
    <property type="match status" value="1"/>
</dbReference>
<evidence type="ECO:0000256" key="3">
    <source>
        <dbReference type="ARBA" id="ARBA00012756"/>
    </source>
</evidence>
<reference evidence="10 11" key="1">
    <citation type="submission" date="2018-08" db="EMBL/GenBank/DDBJ databases">
        <title>A genome reference for cultivated species of the human gut microbiota.</title>
        <authorList>
            <person name="Zou Y."/>
            <person name="Xue W."/>
            <person name="Luo G."/>
        </authorList>
    </citation>
    <scope>NUCLEOTIDE SEQUENCE [LARGE SCALE GENOMIC DNA]</scope>
    <source>
        <strain evidence="10 11">AF22-21</strain>
    </source>
</reference>
<accession>A0A412IWB0</accession>
<evidence type="ECO:0000256" key="8">
    <source>
        <dbReference type="RuleBase" id="RU361154"/>
    </source>
</evidence>
<comment type="similarity">
    <text evidence="2 8">Belongs to the glycosyl hydrolase 2 family.</text>
</comment>
<dbReference type="Proteomes" id="UP000283295">
    <property type="component" value="Unassembled WGS sequence"/>
</dbReference>
<keyword evidence="5 8" id="KW-0378">Hydrolase</keyword>
<dbReference type="PROSITE" id="PS00719">
    <property type="entry name" value="GLYCOSYL_HYDROL_F2_1"/>
    <property type="match status" value="1"/>
</dbReference>
<dbReference type="Pfam" id="PF02929">
    <property type="entry name" value="Bgal_small_N"/>
    <property type="match status" value="1"/>
</dbReference>
<dbReference type="InterPro" id="IPR032312">
    <property type="entry name" value="LacZ_4"/>
</dbReference>
<dbReference type="PRINTS" id="PR00132">
    <property type="entry name" value="GLHYDRLASE2"/>
</dbReference>
<dbReference type="Pfam" id="PF16353">
    <property type="entry name" value="LacZ_4"/>
    <property type="match status" value="1"/>
</dbReference>
<dbReference type="Gene3D" id="2.70.98.10">
    <property type="match status" value="1"/>
</dbReference>
<protein>
    <recommendedName>
        <fullName evidence="4 8">Beta-galactosidase</fullName>
        <ecNumber evidence="3 8">3.2.1.23</ecNumber>
    </recommendedName>
    <alternativeName>
        <fullName evidence="7 8">Lactase</fullName>
    </alternativeName>
</protein>
<sequence>MIIPRHYENLHILHENTMSERNYYIPAEKAYSTPLDARDHSDRVQFLNGTWKFRYYDSIYKLQDEFYSEGYDISGFDDIPVPSVWQMHGYDYHQYTNVRYPFAFDPPYVPKDNPCGAYVTDFDYDQNEDAPLAHLNFEGVDSCFYVWLNGRYVGYSQVSHSTSEFDITEFIRNGSNRLCVLVLKWCDGSYLEDQDKFRMSGIFRDVYILKRSEGAVYDYFIKTSCDDIKDPTKADVTIDFTAFTEYSCVEDRFSSKPETVVDKGADSNVDIEVTILDADGNICSSGCVKCEICAQGGTNTNAAEIKTTASSNSITLSIDSPVLWNAERPFLYTVIIRCAGEVITDRIGIREITIENKIVYINGMPIKFHGVNRHDSDPVTGFTISREQIVRDMSLMKQHNVNAIRTSHYPNVPYFYELCDEYGFYVIDEADIEAHGPSELFYSDNNWDNKAARWNEPIANNPEFCESILDRIRRCVIRDKNRASVVIWSMGNESAYGVTFEEALAWVKSYDKSRLTHYESAQYTDGKRKYDYSNLDLYSRMYPSISEMAEYIDGDGDKPYILCEYCHAMGNGPGDLEDYFQFFDSHETTCGGFVWEWCDHAIYRGKAANGKDMYAYGGDSGETIHDGNFCMDGLVYPDRRPHTGLLEFKNIHRPARIANYDGANGILTLHNYLDFTDIRDYLTMSYEVTCDGQVVTSGNIDVPSVAPHGDGTVSLGLITEMQDFMHNLSTINGSDNSGSSTAADCSSIAERFNDKACIKDMIPHRAFLRVIYKAAVGSAFIKEGDVLGFDEVELDSPKQNTDEILDKTSALGKAQTMDKTQNLTEQDLAAQDTASVHLHVSESDTEFVVSGSNFEYIFDRNTGNFTGFAMDGQELLAAPCDKTIWRAPTDNDRNIKNEWLRAHYDMISERTYETGCIIKDGCAVISCTSSLSAPTVQPVLRINAEWIITPEGTIKSKMHVKKNAEFPTLPRFGVRMILREDMRNVNYIGMGPYESYIDKHHASWHGSFSASIDEMHEDYIMPQENGSHFDCRYVQVSAPGANDNSDRNSSDKNNFVDSSSYQSICNSQTTETIAATTAHSVSVTSAVPFSMNASPYTAEELTNAAHNYELPESGKSVLCIDYRQNGIGSNSCGPELDEKYRFDEDEWEFGFTMRMK</sequence>
<dbReference type="InterPro" id="IPR004199">
    <property type="entry name" value="B-gal_small/dom_5"/>
</dbReference>
<dbReference type="Pfam" id="PF00703">
    <property type="entry name" value="Glyco_hydro_2"/>
    <property type="match status" value="1"/>
</dbReference>
<dbReference type="InterPro" id="IPR023232">
    <property type="entry name" value="Glyco_hydro_2_AS"/>
</dbReference>
<dbReference type="InterPro" id="IPR011013">
    <property type="entry name" value="Gal_mutarotase_sf_dom"/>
</dbReference>
<dbReference type="InterPro" id="IPR006103">
    <property type="entry name" value="Glyco_hydro_2_cat"/>
</dbReference>
<dbReference type="InterPro" id="IPR006101">
    <property type="entry name" value="Glyco_hydro_2"/>
</dbReference>
<dbReference type="InterPro" id="IPR023230">
    <property type="entry name" value="Glyco_hydro_2_CS"/>
</dbReference>
<gene>
    <name evidence="10" type="ORF">DWX94_00635</name>
</gene>
<organism evidence="10 11">
    <name type="scientific">Coprococcus eutactus</name>
    <dbReference type="NCBI Taxonomy" id="33043"/>
    <lineage>
        <taxon>Bacteria</taxon>
        <taxon>Bacillati</taxon>
        <taxon>Bacillota</taxon>
        <taxon>Clostridia</taxon>
        <taxon>Lachnospirales</taxon>
        <taxon>Lachnospiraceae</taxon>
        <taxon>Coprococcus</taxon>
    </lineage>
</organism>
<dbReference type="InterPro" id="IPR006104">
    <property type="entry name" value="Glyco_hydro_2_N"/>
</dbReference>
<dbReference type="GO" id="GO:0004565">
    <property type="term" value="F:beta-galactosidase activity"/>
    <property type="evidence" value="ECO:0007669"/>
    <property type="project" value="UniProtKB-EC"/>
</dbReference>
<evidence type="ECO:0000313" key="11">
    <source>
        <dbReference type="Proteomes" id="UP000283295"/>
    </source>
</evidence>
<dbReference type="EMBL" id="QRVK01000001">
    <property type="protein sequence ID" value="RGS44336.1"/>
    <property type="molecule type" value="Genomic_DNA"/>
</dbReference>
<dbReference type="SUPFAM" id="SSF49303">
    <property type="entry name" value="beta-Galactosidase/glucuronidase domain"/>
    <property type="match status" value="2"/>
</dbReference>
<dbReference type="GO" id="GO:0005990">
    <property type="term" value="P:lactose catabolic process"/>
    <property type="evidence" value="ECO:0007669"/>
    <property type="project" value="TreeGrafter"/>
</dbReference>
<dbReference type="AlphaFoldDB" id="A0A412IWB0"/>
<dbReference type="GO" id="GO:0009341">
    <property type="term" value="C:beta-galactosidase complex"/>
    <property type="evidence" value="ECO:0007669"/>
    <property type="project" value="InterPro"/>
</dbReference>
<dbReference type="GO" id="GO:0030246">
    <property type="term" value="F:carbohydrate binding"/>
    <property type="evidence" value="ECO:0007669"/>
    <property type="project" value="InterPro"/>
</dbReference>
<evidence type="ECO:0000259" key="9">
    <source>
        <dbReference type="SMART" id="SM01038"/>
    </source>
</evidence>
<comment type="catalytic activity">
    <reaction evidence="1 8">
        <text>Hydrolysis of terminal non-reducing beta-D-galactose residues in beta-D-galactosides.</text>
        <dbReference type="EC" id="3.2.1.23"/>
    </reaction>
</comment>
<dbReference type="Gene3D" id="2.60.40.10">
    <property type="entry name" value="Immunoglobulins"/>
    <property type="match status" value="2"/>
</dbReference>
<dbReference type="SUPFAM" id="SSF74650">
    <property type="entry name" value="Galactose mutarotase-like"/>
    <property type="match status" value="1"/>
</dbReference>
<dbReference type="InterPro" id="IPR017853">
    <property type="entry name" value="GH"/>
</dbReference>
<dbReference type="SUPFAM" id="SSF51445">
    <property type="entry name" value="(Trans)glycosidases"/>
    <property type="match status" value="1"/>
</dbReference>
<evidence type="ECO:0000313" key="10">
    <source>
        <dbReference type="EMBL" id="RGS44336.1"/>
    </source>
</evidence>